<evidence type="ECO:0000313" key="3">
    <source>
        <dbReference type="Proteomes" id="UP000499080"/>
    </source>
</evidence>
<comment type="caution">
    <text evidence="2">The sequence shown here is derived from an EMBL/GenBank/DDBJ whole genome shotgun (WGS) entry which is preliminary data.</text>
</comment>
<organism evidence="2 3">
    <name type="scientific">Araneus ventricosus</name>
    <name type="common">Orbweaver spider</name>
    <name type="synonym">Epeira ventricosa</name>
    <dbReference type="NCBI Taxonomy" id="182803"/>
    <lineage>
        <taxon>Eukaryota</taxon>
        <taxon>Metazoa</taxon>
        <taxon>Ecdysozoa</taxon>
        <taxon>Arthropoda</taxon>
        <taxon>Chelicerata</taxon>
        <taxon>Arachnida</taxon>
        <taxon>Araneae</taxon>
        <taxon>Araneomorphae</taxon>
        <taxon>Entelegynae</taxon>
        <taxon>Araneoidea</taxon>
        <taxon>Araneidae</taxon>
        <taxon>Araneus</taxon>
    </lineage>
</organism>
<dbReference type="AlphaFoldDB" id="A0A4Y2CTS8"/>
<dbReference type="Proteomes" id="UP000499080">
    <property type="component" value="Unassembled WGS sequence"/>
</dbReference>
<keyword evidence="1" id="KW-0812">Transmembrane</keyword>
<accession>A0A4Y2CTS8</accession>
<evidence type="ECO:0000313" key="2">
    <source>
        <dbReference type="EMBL" id="GBM07872.1"/>
    </source>
</evidence>
<sequence>MTSFNEYFIANAQFVLPIDVVMYVGFVSFLKRGAFAEAKALVGPVCLKRMWNGFDKHSENSIRQPETANSSYDGMERFQKEIDFQTMQSRAGTSSYPN</sequence>
<gene>
    <name evidence="2" type="ORF">AVEN_96490_1</name>
</gene>
<name>A0A4Y2CTS8_ARAVE</name>
<proteinExistence type="predicted"/>
<keyword evidence="3" id="KW-1185">Reference proteome</keyword>
<dbReference type="EMBL" id="BGPR01000248">
    <property type="protein sequence ID" value="GBM07872.1"/>
    <property type="molecule type" value="Genomic_DNA"/>
</dbReference>
<protein>
    <submittedName>
        <fullName evidence="2">Uncharacterized protein</fullName>
    </submittedName>
</protein>
<feature type="transmembrane region" description="Helical" evidence="1">
    <location>
        <begin position="12"/>
        <end position="30"/>
    </location>
</feature>
<keyword evidence="1" id="KW-0472">Membrane</keyword>
<reference evidence="2 3" key="1">
    <citation type="journal article" date="2019" name="Sci. Rep.">
        <title>Orb-weaving spider Araneus ventricosus genome elucidates the spidroin gene catalogue.</title>
        <authorList>
            <person name="Kono N."/>
            <person name="Nakamura H."/>
            <person name="Ohtoshi R."/>
            <person name="Moran D.A.P."/>
            <person name="Shinohara A."/>
            <person name="Yoshida Y."/>
            <person name="Fujiwara M."/>
            <person name="Mori M."/>
            <person name="Tomita M."/>
            <person name="Arakawa K."/>
        </authorList>
    </citation>
    <scope>NUCLEOTIDE SEQUENCE [LARGE SCALE GENOMIC DNA]</scope>
</reference>
<keyword evidence="1" id="KW-1133">Transmembrane helix</keyword>
<evidence type="ECO:0000256" key="1">
    <source>
        <dbReference type="SAM" id="Phobius"/>
    </source>
</evidence>